<dbReference type="SUPFAM" id="SSF48726">
    <property type="entry name" value="Immunoglobulin"/>
    <property type="match status" value="2"/>
</dbReference>
<dbReference type="InterPro" id="IPR007110">
    <property type="entry name" value="Ig-like_dom"/>
</dbReference>
<reference evidence="7" key="7">
    <citation type="journal article" date="2005" name="Science">
        <title>The Transcriptional Landscape of the Mammalian Genome.</title>
        <authorList>
            <consortium name="The FANTOM Consortium"/>
            <consortium name="Riken Genome Exploration Research Group and Genome Science Group (Genome Network Project Core Group)"/>
        </authorList>
    </citation>
    <scope>NUCLEOTIDE SEQUENCE</scope>
    <source>
        <strain evidence="7">C57BL/6J</strain>
        <tissue evidence="7">Retina</tissue>
    </source>
</reference>
<sequence>MDGSQVTMTVQVSGNPPPEVIWLHDGNEIQESEDFHFEQKGGWHSLCIQEVFPEDTGTYTCEAWNSAGEVRTRAVLTVQEPHDGTQPWFISKPRSVTATLGQSVLISCAIAGDPFPTVHWLRDGRALSKDSGHFELLQNEDVFTLVLKNVQPWHAGQYEILLKNRVGECSCQVSLMLHNSPSRAPPRGREPASCEGLCGGGGVGAHGDGDRHGTLRPCWPARGQGWPEEEDGEDVRGLLKRRVETRLHTEEAIRQQEVGQLDFRDLLGKKVSTKTVSEDDLKDIPAEQMDFRANLQRQVKPKTISEKCWVARGRCSVSLWKWRRALGVVIHTWNPSTRKAKARELQDQGQPSQPYRVLLK</sequence>
<dbReference type="GO" id="GO:0005516">
    <property type="term" value="F:calmodulin binding"/>
    <property type="evidence" value="ECO:0007669"/>
    <property type="project" value="UniProtKB-KW"/>
</dbReference>
<dbReference type="PANTHER" id="PTHR47633">
    <property type="entry name" value="IMMUNOGLOBULIN"/>
    <property type="match status" value="1"/>
</dbReference>
<feature type="domain" description="Ig-like" evidence="6">
    <location>
        <begin position="87"/>
        <end position="174"/>
    </location>
</feature>
<dbReference type="InterPro" id="IPR013098">
    <property type="entry name" value="Ig_I-set"/>
</dbReference>
<reference evidence="7" key="5">
    <citation type="submission" date="2001-07" db="EMBL/GenBank/DDBJ databases">
        <authorList>
            <person name="Adachi J."/>
            <person name="Aizawa K."/>
            <person name="Akimura T."/>
            <person name="Arakawa T."/>
            <person name="Bono H."/>
            <person name="Carninci P."/>
            <person name="Fukuda S."/>
            <person name="Furuno M."/>
            <person name="Hanagaki T."/>
            <person name="Hara A."/>
            <person name="Hashizume W."/>
            <person name="Hayashida K."/>
            <person name="Hayatsu N."/>
            <person name="Hiramoto K."/>
            <person name="Hiraoka T."/>
            <person name="Hirozane T."/>
            <person name="Hori F."/>
            <person name="Imotani K."/>
            <person name="Ishii Y."/>
            <person name="Itoh M."/>
            <person name="Kagawa I."/>
            <person name="Kasukawa T."/>
            <person name="Katoh H."/>
            <person name="Kawai J."/>
            <person name="Kojima Y."/>
            <person name="Kondo S."/>
            <person name="Konno H."/>
            <person name="Kouda M."/>
            <person name="Koya S."/>
            <person name="Kurihara C."/>
            <person name="Matsuyama T."/>
            <person name="Miyazaki A."/>
            <person name="Murata M."/>
            <person name="Nakamura M."/>
            <person name="Nishi K."/>
            <person name="Nomura K."/>
            <person name="Numazaki R."/>
            <person name="Ohno M."/>
            <person name="Ohsato N."/>
            <person name="Okazaki Y."/>
            <person name="Saito R."/>
            <person name="Saitoh H."/>
            <person name="Sakai C."/>
            <person name="Sakai K."/>
            <person name="Sakazume N."/>
            <person name="Sano H."/>
            <person name="Sasaki D."/>
            <person name="Shibata K."/>
            <person name="Shinagawa A."/>
            <person name="Shiraki T."/>
            <person name="Sogabe Y."/>
            <person name="Tagami M."/>
            <person name="Tagawa A."/>
            <person name="Takahashi F."/>
            <person name="Takaku-Akahira S."/>
            <person name="Takeda Y."/>
            <person name="Tanaka T."/>
            <person name="Tomaru A."/>
            <person name="Toya T."/>
            <person name="Yasunishi A."/>
            <person name="Muramatsu M."/>
            <person name="Hayashizaki Y."/>
        </authorList>
    </citation>
    <scope>NUCLEOTIDE SEQUENCE</scope>
    <source>
        <strain evidence="7">C57BL/6J</strain>
        <tissue evidence="7">Retina</tissue>
    </source>
</reference>
<comment type="subcellular location">
    <subcellularLocation>
        <location evidence="1">Cleavage furrow</location>
    </subcellularLocation>
</comment>
<evidence type="ECO:0000256" key="4">
    <source>
        <dbReference type="ARBA" id="ARBA00023319"/>
    </source>
</evidence>
<protein>
    <recommendedName>
        <fullName evidence="6">Ig-like domain-containing protein</fullName>
    </recommendedName>
</protein>
<reference evidence="7" key="1">
    <citation type="journal article" date="1999" name="Methods Enzymol.">
        <title>High-efficiency full-length cDNA cloning.</title>
        <authorList>
            <person name="Carninci P."/>
            <person name="Hayashizaki Y."/>
        </authorList>
    </citation>
    <scope>NUCLEOTIDE SEQUENCE</scope>
    <source>
        <strain evidence="7">C57BL/6J</strain>
        <tissue evidence="7">Retina</tissue>
    </source>
</reference>
<dbReference type="Gene3D" id="2.60.40.10">
    <property type="entry name" value="Immunoglobulins"/>
    <property type="match status" value="2"/>
</dbReference>
<dbReference type="Pfam" id="PF07679">
    <property type="entry name" value="I-set"/>
    <property type="match status" value="2"/>
</dbReference>
<gene>
    <name evidence="8" type="primary">Mylk</name>
</gene>
<dbReference type="PeptideAtlas" id="Q8BJ10"/>
<dbReference type="AlphaFoldDB" id="Q8BJ10"/>
<dbReference type="AGR" id="MGI:894806"/>
<dbReference type="EMBL" id="AK044527">
    <property type="protein sequence ID" value="BAC31966.1"/>
    <property type="molecule type" value="mRNA"/>
</dbReference>
<dbReference type="FunFam" id="2.60.40.10:FF:000080">
    <property type="entry name" value="Myosin light chain kinase, smooth muscle"/>
    <property type="match status" value="1"/>
</dbReference>
<proteinExistence type="evidence at transcript level"/>
<reference evidence="7" key="2">
    <citation type="journal article" date="2000" name="Genome Res.">
        <title>Normalization and subtraction of cap-trapper-selected cDNAs to prepare full-length cDNA libraries for rapid discovery of new genes.</title>
        <authorList>
            <person name="Carninci P."/>
            <person name="Shibata Y."/>
            <person name="Hayatsu N."/>
            <person name="Sugahara Y."/>
            <person name="Shibata K."/>
            <person name="Itoh M."/>
            <person name="Konno H."/>
            <person name="Okazaki Y."/>
            <person name="Muramatsu M."/>
            <person name="Hayashizaki Y."/>
        </authorList>
    </citation>
    <scope>NUCLEOTIDE SEQUENCE</scope>
    <source>
        <strain evidence="7">C57BL/6J</strain>
        <tissue evidence="7">Retina</tissue>
    </source>
</reference>
<reference evidence="7" key="4">
    <citation type="journal article" date="2001" name="Nature">
        <title>Functional annotation of a full-length mouse cDNA collection.</title>
        <authorList>
            <consortium name="The RIKEN Genome Exploration Research Group Phase II Team and the FANTOM Consortium"/>
        </authorList>
    </citation>
    <scope>NUCLEOTIDE SEQUENCE</scope>
    <source>
        <strain evidence="7">C57BL/6J</strain>
        <tissue evidence="7">Retina</tissue>
    </source>
</reference>
<reference evidence="7" key="3">
    <citation type="journal article" date="2000" name="Genome Res.">
        <title>RIKEN integrated sequence analysis (RISA) system--384-format sequencing pipeline with 384 multicapillary sequencer.</title>
        <authorList>
            <person name="Shibata K."/>
            <person name="Itoh M."/>
            <person name="Aizawa K."/>
            <person name="Nagaoka S."/>
            <person name="Sasaki N."/>
            <person name="Carninci P."/>
            <person name="Konno H."/>
            <person name="Akiyama J."/>
            <person name="Nishi K."/>
            <person name="Kitsunai T."/>
            <person name="Tashiro H."/>
            <person name="Itoh M."/>
            <person name="Sumi N."/>
            <person name="Ishii Y."/>
            <person name="Nakamura S."/>
            <person name="Hazama M."/>
            <person name="Nishine T."/>
            <person name="Harada A."/>
            <person name="Yamamoto R."/>
            <person name="Matsumoto H."/>
            <person name="Sakaguchi S."/>
            <person name="Ikegami T."/>
            <person name="Kashiwagi K."/>
            <person name="Fujiwake S."/>
            <person name="Inoue K."/>
            <person name="Togawa Y."/>
            <person name="Izawa M."/>
            <person name="Ohara E."/>
            <person name="Watahiki M."/>
            <person name="Yoneda Y."/>
            <person name="Ishikawa T."/>
            <person name="Ozawa K."/>
            <person name="Tanaka T."/>
            <person name="Matsuura S."/>
            <person name="Kawai J."/>
            <person name="Okazaki Y."/>
            <person name="Muramatsu M."/>
            <person name="Inoue Y."/>
            <person name="Kira A."/>
            <person name="Hayashizaki Y."/>
        </authorList>
    </citation>
    <scope>NUCLEOTIDE SEQUENCE</scope>
    <source>
        <strain evidence="7">C57BL/6J</strain>
        <tissue evidence="7">Retina</tissue>
    </source>
</reference>
<evidence type="ECO:0000256" key="3">
    <source>
        <dbReference type="ARBA" id="ARBA00022860"/>
    </source>
</evidence>
<dbReference type="InterPro" id="IPR003599">
    <property type="entry name" value="Ig_sub"/>
</dbReference>
<name>Q8BJ10_MOUSE</name>
<dbReference type="PROSITE" id="PS50835">
    <property type="entry name" value="IG_LIKE"/>
    <property type="match status" value="2"/>
</dbReference>
<feature type="region of interest" description="Disordered" evidence="5">
    <location>
        <begin position="340"/>
        <end position="360"/>
    </location>
</feature>
<dbReference type="InterPro" id="IPR013783">
    <property type="entry name" value="Ig-like_fold"/>
</dbReference>
<reference evidence="7" key="8">
    <citation type="journal article" date="2005" name="Science">
        <title>Antisense Transcription in the Mammalian Transcriptome.</title>
        <authorList>
            <consortium name="RIKEN Genome Exploration Research Group and Genome Science Group (Genome Network Project Core Group) and the FANTOM Consortium"/>
        </authorList>
    </citation>
    <scope>NUCLEOTIDE SEQUENCE</scope>
    <source>
        <strain evidence="7">C57BL/6J</strain>
        <tissue evidence="7">Retina</tissue>
    </source>
</reference>
<reference evidence="7" key="6">
    <citation type="journal article" date="2002" name="Nature">
        <title>Analysis of the mouse transcriptome based on functional annotation of 60,770 full-length cDNAs.</title>
        <authorList>
            <consortium name="The FANTOM Consortium and the RIKEN Genome Exploration Research Group Phase I and II Team"/>
        </authorList>
    </citation>
    <scope>NUCLEOTIDE SEQUENCE</scope>
    <source>
        <strain evidence="7">C57BL/6J</strain>
        <tissue evidence="7">Retina</tissue>
    </source>
</reference>
<feature type="domain" description="Ig-like" evidence="6">
    <location>
        <begin position="1"/>
        <end position="77"/>
    </location>
</feature>
<dbReference type="SMART" id="SM00409">
    <property type="entry name" value="IG"/>
    <property type="match status" value="2"/>
</dbReference>
<accession>Q8BJ10</accession>
<dbReference type="InterPro" id="IPR003598">
    <property type="entry name" value="Ig_sub2"/>
</dbReference>
<dbReference type="PANTHER" id="PTHR47633:SF1">
    <property type="entry name" value="MYOSIN LIGHT CHAIN KINASE, SMOOTH MUSCLE"/>
    <property type="match status" value="1"/>
</dbReference>
<evidence type="ECO:0000256" key="2">
    <source>
        <dbReference type="ARBA" id="ARBA00006692"/>
    </source>
</evidence>
<keyword evidence="4" id="KW-0393">Immunoglobulin domain</keyword>
<evidence type="ECO:0000313" key="8">
    <source>
        <dbReference type="MGI" id="MGI:894806"/>
    </source>
</evidence>
<evidence type="ECO:0000256" key="1">
    <source>
        <dbReference type="ARBA" id="ARBA00004626"/>
    </source>
</evidence>
<organism evidence="7">
    <name type="scientific">Mus musculus</name>
    <name type="common">Mouse</name>
    <dbReference type="NCBI Taxonomy" id="10090"/>
    <lineage>
        <taxon>Eukaryota</taxon>
        <taxon>Metazoa</taxon>
        <taxon>Chordata</taxon>
        <taxon>Craniata</taxon>
        <taxon>Vertebrata</taxon>
        <taxon>Euteleostomi</taxon>
        <taxon>Mammalia</taxon>
        <taxon>Eutheria</taxon>
        <taxon>Euarchontoglires</taxon>
        <taxon>Glires</taxon>
        <taxon>Rodentia</taxon>
        <taxon>Myomorpha</taxon>
        <taxon>Muroidea</taxon>
        <taxon>Muridae</taxon>
        <taxon>Murinae</taxon>
        <taxon>Mus</taxon>
        <taxon>Mus</taxon>
    </lineage>
</organism>
<dbReference type="MGI" id="MGI:894806">
    <property type="gene designation" value="Mylk"/>
</dbReference>
<evidence type="ECO:0000259" key="6">
    <source>
        <dbReference type="PROSITE" id="PS50835"/>
    </source>
</evidence>
<evidence type="ECO:0000256" key="5">
    <source>
        <dbReference type="SAM" id="MobiDB-lite"/>
    </source>
</evidence>
<comment type="similarity">
    <text evidence="2">Belongs to the protein kinase superfamily. CAMK Ser/Thr protein kinase family.</text>
</comment>
<keyword evidence="3" id="KW-0112">Calmodulin-binding</keyword>
<dbReference type="FunFam" id="2.60.40.10:FF:000372">
    <property type="entry name" value="Myosin light chain kinase, smooth muscle"/>
    <property type="match status" value="1"/>
</dbReference>
<dbReference type="InterPro" id="IPR036179">
    <property type="entry name" value="Ig-like_dom_sf"/>
</dbReference>
<evidence type="ECO:0000313" key="7">
    <source>
        <dbReference type="EMBL" id="BAC31966.1"/>
    </source>
</evidence>
<dbReference type="SMART" id="SM00408">
    <property type="entry name" value="IGc2"/>
    <property type="match status" value="2"/>
</dbReference>